<organism evidence="1">
    <name type="scientific">Myoviridae sp. ct2DO6</name>
    <dbReference type="NCBI Taxonomy" id="2825020"/>
    <lineage>
        <taxon>Viruses</taxon>
        <taxon>Duplodnaviria</taxon>
        <taxon>Heunggongvirae</taxon>
        <taxon>Uroviricota</taxon>
        <taxon>Caudoviricetes</taxon>
    </lineage>
</organism>
<protein>
    <submittedName>
        <fullName evidence="1">Uncharacterized protein</fullName>
    </submittedName>
</protein>
<accession>A0A8S5Q1X8</accession>
<dbReference type="InterPro" id="IPR049215">
    <property type="entry name" value="DUF6809"/>
</dbReference>
<evidence type="ECO:0000313" key="1">
    <source>
        <dbReference type="EMBL" id="DAE12984.1"/>
    </source>
</evidence>
<dbReference type="EMBL" id="BK015561">
    <property type="protein sequence ID" value="DAE12984.1"/>
    <property type="molecule type" value="Genomic_DNA"/>
</dbReference>
<reference evidence="1" key="1">
    <citation type="journal article" date="2021" name="Proc. Natl. Acad. Sci. U.S.A.">
        <title>A Catalog of Tens of Thousands of Viruses from Human Metagenomes Reveals Hidden Associations with Chronic Diseases.</title>
        <authorList>
            <person name="Tisza M.J."/>
            <person name="Buck C.B."/>
        </authorList>
    </citation>
    <scope>NUCLEOTIDE SEQUENCE</scope>
    <source>
        <strain evidence="1">Ct2DO6</strain>
    </source>
</reference>
<sequence>MWIWTFAGISDMVLAEGGVLMKKTTREQCEEVIAARVEWLVTRWQADKTQEEKNADHKLNERMDHWMKEITKEQRDAIEDCIDDMLDGNGMCQLYLYEEGVKDGIRLMKMIRDM</sequence>
<name>A0A8S5Q1X8_9CAUD</name>
<dbReference type="Pfam" id="PF20648">
    <property type="entry name" value="DUF6809"/>
    <property type="match status" value="1"/>
</dbReference>
<proteinExistence type="predicted"/>